<proteinExistence type="predicted"/>
<dbReference type="GO" id="GO:0032465">
    <property type="term" value="P:regulation of cytokinesis"/>
    <property type="evidence" value="ECO:0007669"/>
    <property type="project" value="InterPro"/>
</dbReference>
<feature type="compositionally biased region" description="Polar residues" evidence="1">
    <location>
        <begin position="954"/>
        <end position="970"/>
    </location>
</feature>
<dbReference type="OrthoDB" id="10028852at2759"/>
<dbReference type="PANTHER" id="PTHR13594:SF1">
    <property type="entry name" value="CENTRIOLAR COILED-COIL PROTEIN OF 110 KDA"/>
    <property type="match status" value="1"/>
</dbReference>
<feature type="compositionally biased region" description="Polar residues" evidence="1">
    <location>
        <begin position="507"/>
        <end position="518"/>
    </location>
</feature>
<evidence type="ECO:0000313" key="3">
    <source>
        <dbReference type="Proteomes" id="UP000502823"/>
    </source>
</evidence>
<reference evidence="3" key="1">
    <citation type="submission" date="2020-01" db="EMBL/GenBank/DDBJ databases">
        <title>Draft genome sequence of the Termite Coptotermes fromosanus.</title>
        <authorList>
            <person name="Itakura S."/>
            <person name="Yosikawa Y."/>
            <person name="Umezawa K."/>
        </authorList>
    </citation>
    <scope>NUCLEOTIDE SEQUENCE [LARGE SCALE GENOMIC DNA]</scope>
</reference>
<dbReference type="Pfam" id="PF16025">
    <property type="entry name" value="CaM_bind"/>
    <property type="match status" value="1"/>
</dbReference>
<gene>
    <name evidence="2" type="ORF">Cfor_06937</name>
</gene>
<dbReference type="InterPro" id="IPR033207">
    <property type="entry name" value="CCP110"/>
</dbReference>
<feature type="compositionally biased region" description="Polar residues" evidence="1">
    <location>
        <begin position="865"/>
        <end position="877"/>
    </location>
</feature>
<keyword evidence="3" id="KW-1185">Reference proteome</keyword>
<feature type="region of interest" description="Disordered" evidence="1">
    <location>
        <begin position="507"/>
        <end position="529"/>
    </location>
</feature>
<dbReference type="GO" id="GO:0005814">
    <property type="term" value="C:centriole"/>
    <property type="evidence" value="ECO:0007669"/>
    <property type="project" value="InterPro"/>
</dbReference>
<dbReference type="PANTHER" id="PTHR13594">
    <property type="entry name" value="CENTRIOLAR COILED-COIL PROTEIN OF 110 KDA"/>
    <property type="match status" value="1"/>
</dbReference>
<dbReference type="Proteomes" id="UP000502823">
    <property type="component" value="Unassembled WGS sequence"/>
</dbReference>
<evidence type="ECO:0000256" key="1">
    <source>
        <dbReference type="SAM" id="MobiDB-lite"/>
    </source>
</evidence>
<feature type="compositionally biased region" description="Polar residues" evidence="1">
    <location>
        <begin position="924"/>
        <end position="937"/>
    </location>
</feature>
<feature type="region of interest" description="Disordered" evidence="1">
    <location>
        <begin position="865"/>
        <end position="940"/>
    </location>
</feature>
<evidence type="ECO:0008006" key="4">
    <source>
        <dbReference type="Google" id="ProtNLM"/>
    </source>
</evidence>
<dbReference type="InParanoid" id="A0A6L2P9J1"/>
<comment type="caution">
    <text evidence="2">The sequence shown here is derived from an EMBL/GenBank/DDBJ whole genome shotgun (WGS) entry which is preliminary data.</text>
</comment>
<sequence>MSETSSDWTKSPYVSCMKINGKPILPPLLTPERRAEMCHYKQLAVAVEARLQGRTRKNSSNESISEDSSVTILSGTEHASSNHHFCTNTTVDSKCTCEMEPTLSESGISFLISALNNVAMEKLMPSNESEEIIHRTADLRSKLANVLGSFQQHTMHHNPVLVMNAIQQRVMKHNCSSEMENDGQCVTIHARTEKGLCSGNKDSSVHDSRSEGVLVNDDIKDCDKCGLENMEHNSALILTENIFSSNYTGFRPWNKVHNSGTSNECDTVLKPCQGNVSSMSGNQETKQVVTESPVNVNFVESAEHRLVKNGNHHSLIIPDMQNVKQQSASFVTDTDDNGQKCGSGNNALGLITECINHKECMSQDKNHSKNPLELVKLQPEVKSAFLLCSQKAAIPSVPVQNIPHLGKVTHAVDNVSKPGKICEGNLDTSKCLQSESCGSDNYVKLNSLESDRNITLNKYVSSEHNSPGHAEFSDVTSDMPHQLTQENLEDSVSSAAMTSSTDLNHYMNITESSDSGSPGQDVGAYSSKLSGQDVGTYSSKLSGRDVGTYSSKLSGQDVHHSTSNMTAWQSSSVSENSVCGRNLQPASCSESKLISCQEAQESVQNNVINTRGTSSRQDNVYVVEKFVVLDDSSDDLKVSYPVNTDCAICPTKNFHTACENMNCHVAKPAECLTVPKLKLQPSKSVHGHDDLETSASQDNRCVQDPINVEKSLNKLSGWDIPKPVIPPPRLMRQNSYTLDAPSPLLVAHVEMQKEKNSIYDMTGSSGISPKPCRKAWNLEKAKSGWKPDGRTGNSLFAALDQEDKPIKKINCGVTNSSRCASSADYQDRHVSSLPASHASSPAKVLTPFASLDSLPSAVTIESVKTFPQESTPRQNKGSFVDRISSAATRVTNRSKTSQKKSPASNTLGSTKLRTPSALLDRLPSVSSTNTTKTSPQPSAYMKNIYSSKCRILSTPTKQSSNKSRTSQNKSPAKIFRKDLPTANPSVASQDNLKKMSDLQYVPLPSQQDMQRLILHMQSEHHQQMADLLAKQRLEQEKLREAFLRQQEELVLEIRKVYSAAFCASESQNLLAQQTPSRDCLASHEKGSLNSSINPFPSGLSSKSLSCESAGTSDTSTHDTPGNCILLDTDLERFHASASASTVNEQTVTGNGLYRDSMLYKAPGLSDMTAYLHESNDKPVSVEEVPQNHLQNCNSLILSDSNSIERYLPVASTHPTPEVLVAPQFGKLQKHSSDAGEENMKAGVDTCNVNSAVSHLSSIYPGITSSAPASRTVSLSGTANHVLQGAEVDFTPSSVPSASTVHESGCVEVNDRPSDSIRGRSPCVRQLFPPREDPGGLHRTPALSHSELEQIAATRITAAARGFLTRRLLRTARVQDLIVTIRDTVLCALKVHQDSWSNITPEDVALHGRLIQQVTAACHNLYGVFFSLSTSEKMAIIAADRDRLRNQTPRPLLPRPLSAATRRAIERKMLQSIGGHLPRNRPASAGCILHRKKSTGSDNQTHSGKLTFCIGVNSMTLVLNRLHLHPNLVSKLVSWHFKLKHICTHTAVLCKA</sequence>
<feature type="region of interest" description="Disordered" evidence="1">
    <location>
        <begin position="954"/>
        <end position="983"/>
    </location>
</feature>
<dbReference type="GO" id="GO:0032053">
    <property type="term" value="P:ciliary basal body organization"/>
    <property type="evidence" value="ECO:0007669"/>
    <property type="project" value="TreeGrafter"/>
</dbReference>
<protein>
    <recommendedName>
        <fullName evidence="4">Centriolar coiled-coil protein of 110 kDa</fullName>
    </recommendedName>
</protein>
<accession>A0A6L2P9J1</accession>
<dbReference type="GO" id="GO:1903723">
    <property type="term" value="P:negative regulation of centriole elongation"/>
    <property type="evidence" value="ECO:0007669"/>
    <property type="project" value="TreeGrafter"/>
</dbReference>
<evidence type="ECO:0000313" key="2">
    <source>
        <dbReference type="EMBL" id="GFG28984.1"/>
    </source>
</evidence>
<dbReference type="PROSITE" id="PS50096">
    <property type="entry name" value="IQ"/>
    <property type="match status" value="1"/>
</dbReference>
<feature type="compositionally biased region" description="Polar residues" evidence="1">
    <location>
        <begin position="885"/>
        <end position="913"/>
    </location>
</feature>
<dbReference type="EMBL" id="BLKM01003515">
    <property type="protein sequence ID" value="GFG28984.1"/>
    <property type="molecule type" value="Genomic_DNA"/>
</dbReference>
<name>A0A6L2P9J1_COPFO</name>
<organism evidence="2 3">
    <name type="scientific">Coptotermes formosanus</name>
    <name type="common">Formosan subterranean termite</name>
    <dbReference type="NCBI Taxonomy" id="36987"/>
    <lineage>
        <taxon>Eukaryota</taxon>
        <taxon>Metazoa</taxon>
        <taxon>Ecdysozoa</taxon>
        <taxon>Arthropoda</taxon>
        <taxon>Hexapoda</taxon>
        <taxon>Insecta</taxon>
        <taxon>Pterygota</taxon>
        <taxon>Neoptera</taxon>
        <taxon>Polyneoptera</taxon>
        <taxon>Dictyoptera</taxon>
        <taxon>Blattodea</taxon>
        <taxon>Blattoidea</taxon>
        <taxon>Termitoidae</taxon>
        <taxon>Rhinotermitidae</taxon>
        <taxon>Coptotermes</taxon>
    </lineage>
</organism>
<dbReference type="GO" id="GO:0007099">
    <property type="term" value="P:centriole replication"/>
    <property type="evidence" value="ECO:0007669"/>
    <property type="project" value="InterPro"/>
</dbReference>